<dbReference type="Pfam" id="PF07715">
    <property type="entry name" value="Plug"/>
    <property type="match status" value="1"/>
</dbReference>
<keyword evidence="3 7" id="KW-1134">Transmembrane beta strand</keyword>
<dbReference type="Pfam" id="PF13715">
    <property type="entry name" value="CarbopepD_reg_2"/>
    <property type="match status" value="1"/>
</dbReference>
<evidence type="ECO:0000256" key="3">
    <source>
        <dbReference type="ARBA" id="ARBA00022452"/>
    </source>
</evidence>
<evidence type="ECO:0000256" key="8">
    <source>
        <dbReference type="SAM" id="SignalP"/>
    </source>
</evidence>
<dbReference type="SUPFAM" id="SSF56935">
    <property type="entry name" value="Porins"/>
    <property type="match status" value="1"/>
</dbReference>
<dbReference type="Gene3D" id="2.40.170.20">
    <property type="entry name" value="TonB-dependent receptor, beta-barrel domain"/>
    <property type="match status" value="1"/>
</dbReference>
<evidence type="ECO:0000313" key="10">
    <source>
        <dbReference type="EMBL" id="SFT91985.1"/>
    </source>
</evidence>
<feature type="signal peptide" evidence="8">
    <location>
        <begin position="1"/>
        <end position="23"/>
    </location>
</feature>
<dbReference type="InterPro" id="IPR036942">
    <property type="entry name" value="Beta-barrel_TonB_sf"/>
</dbReference>
<evidence type="ECO:0000256" key="6">
    <source>
        <dbReference type="ARBA" id="ARBA00023237"/>
    </source>
</evidence>
<evidence type="ECO:0000256" key="5">
    <source>
        <dbReference type="ARBA" id="ARBA00023136"/>
    </source>
</evidence>
<dbReference type="RefSeq" id="WP_091694247.1">
    <property type="nucleotide sequence ID" value="NZ_FPBF01000003.1"/>
</dbReference>
<dbReference type="InterPro" id="IPR023997">
    <property type="entry name" value="TonB-dep_OMP_SusC/RagA_CS"/>
</dbReference>
<keyword evidence="4 7" id="KW-0812">Transmembrane</keyword>
<accession>A0A1I7BXU3</accession>
<evidence type="ECO:0000313" key="11">
    <source>
        <dbReference type="Proteomes" id="UP000199673"/>
    </source>
</evidence>
<proteinExistence type="inferred from homology"/>
<dbReference type="InterPro" id="IPR012910">
    <property type="entry name" value="Plug_dom"/>
</dbReference>
<feature type="domain" description="TonB-dependent receptor plug" evidence="9">
    <location>
        <begin position="118"/>
        <end position="241"/>
    </location>
</feature>
<keyword evidence="2 7" id="KW-0813">Transport</keyword>
<sequence length="1041" mass="112476">MKKILSIAFVLAMIVGLSVSANAQQRILKGVVTATSDGLPLPGVTILDKETKAGTTTNADGEYSINVNENTVLVFSFIGFTSQEFTVGNQTELNVALDEDASDLSEVVVTAFGMERDKKALGYSVTQLSGDKFTESRAVNLGNALTGKIAGVNVTPPSTGAAGSTRVVIRGGSSLTGADQPLYVVNGVPIESGNLGNAGMWGGSDAGDGLSSINADDIESMTVLKGNTAAALYGARAANGVIMITTKKGSTRKGIGVSFNSNFTIDQVVDRTEFQRTYGPGQDGLRPTSQDQAINTATNGWGSVYDGANSIQFDNVQRPYSYLGEDFNDFYRNGSTWNNSIALFGGSENTNYRFSFSNLDNKDVLPSAGYKRNVASINVNSQQGKFTLAVSGQYSKQDAENRPRLSDSPGNANFSMVVKPGNIPLDVIKGDPNNPGALPDGNELRYQSNTFQTNPYWAAYQWQRQDQTDRVFGNMSLRYDFTDWLFLQGRFGTDFQTRQEDSYEAYGTAFKPRGSYNTSARSSRENNADVMLGFNKSFGDFDVDAFLGGSTLRRTIESKSGGGNDLVVPFFASVTNVAAPTFGYGFSEFGINSIYGSANVGYKNVVFLNVTGRQDQFSTLSPENSKIFYPSVGLSAVISDMITLPDFFTFIKVRGGVAQVGGGAPDPYALNLTYGLVGAGHLGANLGQINNGSIPNSNLGPYLSTEWEIGTDLRFWENRIGLDLAYYNRRTNDDILNTGISALSGFGTTTVNIGELSNKGVEVLLNVAPFIGDFRWDVSFNYAHNISEVLSLGTNAAGDPIEFINLDESRAQRERIRHVVGEPLGVIAGFKHRMINGQPVYDANGYPVTTDGYETIAEGRHPISGGLTNTFSYKGFRLMFLIDFRAGGSMMSGTNYFAYQLGLHEHTLEGRDGSLSVSGVNAEGAPLNVTIPADPSEPTRYLIDNYWQQYSRVTENVVYDASFAKLREFSFGYTFPSSFISKTPFQSLSLSVVGRNLALLWSNVPNIDPEAAYSTSGNSQGLEYFSVPANRSFGFNLSANF</sequence>
<name>A0A1I7BXU3_9BACT</name>
<dbReference type="Gene3D" id="2.170.130.10">
    <property type="entry name" value="TonB-dependent receptor, plug domain"/>
    <property type="match status" value="1"/>
</dbReference>
<dbReference type="OrthoDB" id="9768177at2"/>
<dbReference type="InterPro" id="IPR008969">
    <property type="entry name" value="CarboxyPept-like_regulatory"/>
</dbReference>
<dbReference type="Gene3D" id="2.60.40.1120">
    <property type="entry name" value="Carboxypeptidase-like, regulatory domain"/>
    <property type="match status" value="1"/>
</dbReference>
<organism evidence="10 11">
    <name type="scientific">Algoriphagus locisalis</name>
    <dbReference type="NCBI Taxonomy" id="305507"/>
    <lineage>
        <taxon>Bacteria</taxon>
        <taxon>Pseudomonadati</taxon>
        <taxon>Bacteroidota</taxon>
        <taxon>Cytophagia</taxon>
        <taxon>Cytophagales</taxon>
        <taxon>Cyclobacteriaceae</taxon>
        <taxon>Algoriphagus</taxon>
    </lineage>
</organism>
<evidence type="ECO:0000256" key="7">
    <source>
        <dbReference type="PROSITE-ProRule" id="PRU01360"/>
    </source>
</evidence>
<comment type="subcellular location">
    <subcellularLocation>
        <location evidence="1 7">Cell outer membrane</location>
        <topology evidence="1 7">Multi-pass membrane protein</topology>
    </subcellularLocation>
</comment>
<feature type="chain" id="PRO_5011613571" evidence="8">
    <location>
        <begin position="24"/>
        <end position="1041"/>
    </location>
</feature>
<dbReference type="Proteomes" id="UP000199673">
    <property type="component" value="Unassembled WGS sequence"/>
</dbReference>
<dbReference type="InterPro" id="IPR023996">
    <property type="entry name" value="TonB-dep_OMP_SusC/RagA"/>
</dbReference>
<evidence type="ECO:0000256" key="2">
    <source>
        <dbReference type="ARBA" id="ARBA00022448"/>
    </source>
</evidence>
<protein>
    <submittedName>
        <fullName evidence="10">TonB-linked outer membrane protein, SusC/RagA family</fullName>
    </submittedName>
</protein>
<keyword evidence="5 7" id="KW-0472">Membrane</keyword>
<dbReference type="PROSITE" id="PS52016">
    <property type="entry name" value="TONB_DEPENDENT_REC_3"/>
    <property type="match status" value="1"/>
</dbReference>
<dbReference type="NCBIfam" id="TIGR04056">
    <property type="entry name" value="OMP_RagA_SusC"/>
    <property type="match status" value="1"/>
</dbReference>
<dbReference type="InterPro" id="IPR039426">
    <property type="entry name" value="TonB-dep_rcpt-like"/>
</dbReference>
<evidence type="ECO:0000256" key="4">
    <source>
        <dbReference type="ARBA" id="ARBA00022692"/>
    </source>
</evidence>
<evidence type="ECO:0000259" key="9">
    <source>
        <dbReference type="Pfam" id="PF07715"/>
    </source>
</evidence>
<dbReference type="AlphaFoldDB" id="A0A1I7BXU3"/>
<keyword evidence="11" id="KW-1185">Reference proteome</keyword>
<comment type="similarity">
    <text evidence="7">Belongs to the TonB-dependent receptor family.</text>
</comment>
<dbReference type="GO" id="GO:0009279">
    <property type="term" value="C:cell outer membrane"/>
    <property type="evidence" value="ECO:0007669"/>
    <property type="project" value="UniProtKB-SubCell"/>
</dbReference>
<keyword evidence="8" id="KW-0732">Signal</keyword>
<reference evidence="11" key="1">
    <citation type="submission" date="2016-10" db="EMBL/GenBank/DDBJ databases">
        <authorList>
            <person name="Varghese N."/>
            <person name="Submissions S."/>
        </authorList>
    </citation>
    <scope>NUCLEOTIDE SEQUENCE [LARGE SCALE GENOMIC DNA]</scope>
    <source>
        <strain evidence="11">DSM 23445</strain>
    </source>
</reference>
<gene>
    <name evidence="10" type="ORF">SAMN04489724_2829</name>
</gene>
<dbReference type="SUPFAM" id="SSF49464">
    <property type="entry name" value="Carboxypeptidase regulatory domain-like"/>
    <property type="match status" value="1"/>
</dbReference>
<dbReference type="InterPro" id="IPR037066">
    <property type="entry name" value="Plug_dom_sf"/>
</dbReference>
<dbReference type="NCBIfam" id="TIGR04057">
    <property type="entry name" value="SusC_RagA_signa"/>
    <property type="match status" value="1"/>
</dbReference>
<dbReference type="STRING" id="305507.SAMN04489724_2829"/>
<evidence type="ECO:0000256" key="1">
    <source>
        <dbReference type="ARBA" id="ARBA00004571"/>
    </source>
</evidence>
<keyword evidence="6 7" id="KW-0998">Cell outer membrane</keyword>
<dbReference type="EMBL" id="FPBF01000003">
    <property type="protein sequence ID" value="SFT91985.1"/>
    <property type="molecule type" value="Genomic_DNA"/>
</dbReference>